<feature type="coiled-coil region" evidence="1">
    <location>
        <begin position="33"/>
        <end position="112"/>
    </location>
</feature>
<name>A0A1T5I464_9GAMM</name>
<evidence type="ECO:0000256" key="1">
    <source>
        <dbReference type="SAM" id="Coils"/>
    </source>
</evidence>
<dbReference type="Gene3D" id="2.70.70.10">
    <property type="entry name" value="Glucose Permease (Domain IIA)"/>
    <property type="match status" value="1"/>
</dbReference>
<dbReference type="CDD" id="cd12797">
    <property type="entry name" value="M23_peptidase"/>
    <property type="match status" value="1"/>
</dbReference>
<dbReference type="SUPFAM" id="SSF51261">
    <property type="entry name" value="Duplicated hybrid motif"/>
    <property type="match status" value="1"/>
</dbReference>
<sequence>MRDIINRHLNLKIRASALCTGAFLCVVFAAPCAASSQKQLDGVKQEISRQKNQLDSKQQNYAVLQKQLKQHELDIAQTANKIHQTNDQLTTITQSIAKLEQQQQQLQQQQLQQIGVLKTLINAQYRQGNNSDLANLLSGENTAKLDRMTTYAEYVSKARASAIDALDATKTELQLKIHTLAEQKAERQQALAELNQQKQKLDSQQQSRQQTLNKIKSQIHTSTEALADLRADEQNMLKAIAKAKAEAIARAKAEAAARAKAEAEAQARIAAAKEAKARAIAEAQAKQLKARYAKMQVPMDGLARYKGKLQWPLRGPIIHNYGAPLQRELHWKGMVISQPIGSQVKAIYSGKVVFADWLRGYGLMIAIDHGKGDMSFYGYNQTLLRKIGDSVQAGEPIALVGDSGGQEQPGLYFQIRRKGTPVDPRPWLTR</sequence>
<dbReference type="Pfam" id="PF01551">
    <property type="entry name" value="Peptidase_M23"/>
    <property type="match status" value="1"/>
</dbReference>
<dbReference type="PANTHER" id="PTHR21666:SF270">
    <property type="entry name" value="MUREIN HYDROLASE ACTIVATOR ENVC"/>
    <property type="match status" value="1"/>
</dbReference>
<evidence type="ECO:0000313" key="4">
    <source>
        <dbReference type="EMBL" id="SKC33862.1"/>
    </source>
</evidence>
<keyword evidence="2" id="KW-0732">Signal</keyword>
<dbReference type="FunFam" id="2.70.70.10:FF:000003">
    <property type="entry name" value="Murein hydrolase activator EnvC"/>
    <property type="match status" value="1"/>
</dbReference>
<evidence type="ECO:0000256" key="2">
    <source>
        <dbReference type="SAM" id="SignalP"/>
    </source>
</evidence>
<keyword evidence="4" id="KW-0378">Hydrolase</keyword>
<keyword evidence="1" id="KW-0175">Coiled coil</keyword>
<dbReference type="EMBL" id="FUZI01000009">
    <property type="protein sequence ID" value="SKC33862.1"/>
    <property type="molecule type" value="Genomic_DNA"/>
</dbReference>
<dbReference type="InterPro" id="IPR016047">
    <property type="entry name" value="M23ase_b-sheet_dom"/>
</dbReference>
<evidence type="ECO:0000259" key="3">
    <source>
        <dbReference type="Pfam" id="PF01551"/>
    </source>
</evidence>
<dbReference type="AlphaFoldDB" id="A0A1T5I464"/>
<accession>A0A1T5I464</accession>
<feature type="chain" id="PRO_5012233816" evidence="2">
    <location>
        <begin position="30"/>
        <end position="430"/>
    </location>
</feature>
<protein>
    <submittedName>
        <fullName evidence="4">Murein hydrolase activator EnvC</fullName>
    </submittedName>
</protein>
<proteinExistence type="predicted"/>
<dbReference type="InterPro" id="IPR050570">
    <property type="entry name" value="Cell_wall_metabolism_enzyme"/>
</dbReference>
<gene>
    <name evidence="4" type="primary">envC</name>
    <name evidence="4" type="ORF">CZ809_03468</name>
</gene>
<dbReference type="NCBIfam" id="NF008644">
    <property type="entry name" value="PRK11637.1"/>
    <property type="match status" value="1"/>
</dbReference>
<dbReference type="Proteomes" id="UP000189966">
    <property type="component" value="Unassembled WGS sequence"/>
</dbReference>
<feature type="signal peptide" evidence="2">
    <location>
        <begin position="1"/>
        <end position="29"/>
    </location>
</feature>
<feature type="coiled-coil region" evidence="1">
    <location>
        <begin position="163"/>
        <end position="291"/>
    </location>
</feature>
<reference evidence="4 5" key="1">
    <citation type="submission" date="2017-02" db="EMBL/GenBank/DDBJ databases">
        <authorList>
            <person name="Peterson S.W."/>
        </authorList>
    </citation>
    <scope>NUCLEOTIDE SEQUENCE [LARGE SCALE GENOMIC DNA]</scope>
    <source>
        <strain evidence="5">type strain: NCCB 100098</strain>
    </source>
</reference>
<dbReference type="GO" id="GO:0004222">
    <property type="term" value="F:metalloendopeptidase activity"/>
    <property type="evidence" value="ECO:0007669"/>
    <property type="project" value="TreeGrafter"/>
</dbReference>
<organism evidence="4 5">
    <name type="scientific">Photobacterium piscicola</name>
    <dbReference type="NCBI Taxonomy" id="1378299"/>
    <lineage>
        <taxon>Bacteria</taxon>
        <taxon>Pseudomonadati</taxon>
        <taxon>Pseudomonadota</taxon>
        <taxon>Gammaproteobacteria</taxon>
        <taxon>Vibrionales</taxon>
        <taxon>Vibrionaceae</taxon>
        <taxon>Photobacterium</taxon>
    </lineage>
</organism>
<dbReference type="Gene3D" id="6.10.250.3150">
    <property type="match status" value="1"/>
</dbReference>
<evidence type="ECO:0000313" key="5">
    <source>
        <dbReference type="Proteomes" id="UP000189966"/>
    </source>
</evidence>
<dbReference type="InterPro" id="IPR011055">
    <property type="entry name" value="Dup_hybrid_motif"/>
</dbReference>
<feature type="domain" description="M23ase beta-sheet core" evidence="3">
    <location>
        <begin position="331"/>
        <end position="424"/>
    </location>
</feature>
<dbReference type="PANTHER" id="PTHR21666">
    <property type="entry name" value="PEPTIDASE-RELATED"/>
    <property type="match status" value="1"/>
</dbReference>
<dbReference type="RefSeq" id="WP_210434295.1">
    <property type="nucleotide sequence ID" value="NZ_FUZI01000009.1"/>
</dbReference>